<protein>
    <submittedName>
        <fullName evidence="1">Uncharacterized protein</fullName>
    </submittedName>
</protein>
<reference evidence="1" key="1">
    <citation type="journal article" date="2014" name="Front. Microbiol.">
        <title>High frequency of phylogenetically diverse reductive dehalogenase-homologous genes in deep subseafloor sedimentary metagenomes.</title>
        <authorList>
            <person name="Kawai M."/>
            <person name="Futagami T."/>
            <person name="Toyoda A."/>
            <person name="Takaki Y."/>
            <person name="Nishi S."/>
            <person name="Hori S."/>
            <person name="Arai W."/>
            <person name="Tsubouchi T."/>
            <person name="Morono Y."/>
            <person name="Uchiyama I."/>
            <person name="Ito T."/>
            <person name="Fujiyama A."/>
            <person name="Inagaki F."/>
            <person name="Takami H."/>
        </authorList>
    </citation>
    <scope>NUCLEOTIDE SEQUENCE</scope>
    <source>
        <strain evidence="1">Expedition CK06-06</strain>
    </source>
</reference>
<dbReference type="AlphaFoldDB" id="X0U3Q9"/>
<gene>
    <name evidence="1" type="ORF">S01H1_43465</name>
</gene>
<feature type="non-terminal residue" evidence="1">
    <location>
        <position position="65"/>
    </location>
</feature>
<dbReference type="EMBL" id="BARS01027694">
    <property type="protein sequence ID" value="GAG00414.1"/>
    <property type="molecule type" value="Genomic_DNA"/>
</dbReference>
<organism evidence="1">
    <name type="scientific">marine sediment metagenome</name>
    <dbReference type="NCBI Taxonomy" id="412755"/>
    <lineage>
        <taxon>unclassified sequences</taxon>
        <taxon>metagenomes</taxon>
        <taxon>ecological metagenomes</taxon>
    </lineage>
</organism>
<comment type="caution">
    <text evidence="1">The sequence shown here is derived from an EMBL/GenBank/DDBJ whole genome shotgun (WGS) entry which is preliminary data.</text>
</comment>
<proteinExistence type="predicted"/>
<name>X0U3Q9_9ZZZZ</name>
<accession>X0U3Q9</accession>
<sequence>MKTRRYILALIVIGSSLQFAAAQGRFGITYNTALPLGETADLAGKYSFRGFGLEGRWGVGDKLDI</sequence>
<evidence type="ECO:0000313" key="1">
    <source>
        <dbReference type="EMBL" id="GAG00414.1"/>
    </source>
</evidence>